<keyword evidence="1" id="KW-0479">Metal-binding</keyword>
<evidence type="ECO:0000259" key="2">
    <source>
        <dbReference type="PROSITE" id="PS50966"/>
    </source>
</evidence>
<organism evidence="3 4">
    <name type="scientific">Arachis hypogaea</name>
    <name type="common">Peanut</name>
    <dbReference type="NCBI Taxonomy" id="3818"/>
    <lineage>
        <taxon>Eukaryota</taxon>
        <taxon>Viridiplantae</taxon>
        <taxon>Streptophyta</taxon>
        <taxon>Embryophyta</taxon>
        <taxon>Tracheophyta</taxon>
        <taxon>Spermatophyta</taxon>
        <taxon>Magnoliopsida</taxon>
        <taxon>eudicotyledons</taxon>
        <taxon>Gunneridae</taxon>
        <taxon>Pentapetalae</taxon>
        <taxon>rosids</taxon>
        <taxon>fabids</taxon>
        <taxon>Fabales</taxon>
        <taxon>Fabaceae</taxon>
        <taxon>Papilionoideae</taxon>
        <taxon>50 kb inversion clade</taxon>
        <taxon>dalbergioids sensu lato</taxon>
        <taxon>Dalbergieae</taxon>
        <taxon>Pterocarpus clade</taxon>
        <taxon>Arachis</taxon>
    </lineage>
</organism>
<dbReference type="Proteomes" id="UP000289738">
    <property type="component" value="Chromosome B09"/>
</dbReference>
<dbReference type="EMBL" id="SDMP01000019">
    <property type="protein sequence ID" value="RYQ88533.1"/>
    <property type="molecule type" value="Genomic_DNA"/>
</dbReference>
<feature type="domain" description="SWIM-type" evidence="2">
    <location>
        <begin position="516"/>
        <end position="552"/>
    </location>
</feature>
<dbReference type="AlphaFoldDB" id="A0A444XGP6"/>
<dbReference type="Pfam" id="PF04434">
    <property type="entry name" value="SWIM"/>
    <property type="match status" value="1"/>
</dbReference>
<evidence type="ECO:0000313" key="3">
    <source>
        <dbReference type="EMBL" id="RYQ88533.1"/>
    </source>
</evidence>
<evidence type="ECO:0000313" key="4">
    <source>
        <dbReference type="Proteomes" id="UP000289738"/>
    </source>
</evidence>
<proteinExistence type="predicted"/>
<dbReference type="PANTHER" id="PTHR47718:SF15">
    <property type="entry name" value="PROTEIN FAR1-RELATED SEQUENCE 5-LIKE"/>
    <property type="match status" value="1"/>
</dbReference>
<dbReference type="InterPro" id="IPR007527">
    <property type="entry name" value="Znf_SWIM"/>
</dbReference>
<keyword evidence="1" id="KW-0863">Zinc-finger</keyword>
<dbReference type="Pfam" id="PF03101">
    <property type="entry name" value="FAR1"/>
    <property type="match status" value="1"/>
</dbReference>
<dbReference type="STRING" id="3818.A0A444XGP6"/>
<sequence>MSGETVPVEDAEAMDSSAADADIDAEAGVRIVEGIGSFGAIEFSSLTAKDVLTTEFTSLQAAYDYYNEFGRIKGFSVRRSKVGRRTKQGAESEIIWQIFMCSREGERDGKHMQRKDRKKDPRPITRCGCEARIKVHADDASGRWFVEQFCDNHNHPMLDARFRGGFETVGFEIKDIYNAIEKQRRAGATDAESALKFLGTLRTTDSGIFWRYSLDVDKRLENLFWYDRTSRYDYSVFGDVLGFDATYGRNKYKCPLVIFSGVEHHMRTVVFGCAILSNESKASYVWLLRSFLEAMKGKQPKSVTTDGDLAMKSAVSIVFPDAHHRLCSWHLLRNATVRVGRPGFLRKFHLCLMGDLEVDEFETIWTDNVADHELEDHLWIVEMYAKKHSWSNAHIRGKFFAGLKMTSRCEALNMQLEKFIHNGYNLREFVEHFQHYLEFMRRRELVADYKFAYGEPVVKTKLEAIEQFAATVYTREVFKLFREVLMLASNVRVVSTKRTSACVLFEVAMYCKQRSWAVSWAEEDDEFSCSCQWMESFGLPCVHMVGVLVYLNMTTIPKGLILDRWAKRTKQPRAPCDKTRVGEIPDAAYMSMHAAMLDDCRELVSLSCWFFEDYVDVKTRLAKERQSLRDKHRQRLGVPEEASRVSVRDPMRARCRLCGKGRHNSRKCQQSSMWKNIDSFEAGAAYESMEAGEGGDEYYKFE</sequence>
<dbReference type="PROSITE" id="PS50966">
    <property type="entry name" value="ZF_SWIM"/>
    <property type="match status" value="1"/>
</dbReference>
<evidence type="ECO:0000256" key="1">
    <source>
        <dbReference type="PROSITE-ProRule" id="PRU00325"/>
    </source>
</evidence>
<keyword evidence="1" id="KW-0862">Zinc</keyword>
<dbReference type="GO" id="GO:0008270">
    <property type="term" value="F:zinc ion binding"/>
    <property type="evidence" value="ECO:0007669"/>
    <property type="project" value="UniProtKB-KW"/>
</dbReference>
<gene>
    <name evidence="3" type="ORF">Ahy_B09g095663</name>
</gene>
<dbReference type="Pfam" id="PF10551">
    <property type="entry name" value="MULE"/>
    <property type="match status" value="1"/>
</dbReference>
<reference evidence="3 4" key="1">
    <citation type="submission" date="2019-01" db="EMBL/GenBank/DDBJ databases">
        <title>Sequencing of cultivated peanut Arachis hypogaea provides insights into genome evolution and oil improvement.</title>
        <authorList>
            <person name="Chen X."/>
        </authorList>
    </citation>
    <scope>NUCLEOTIDE SEQUENCE [LARGE SCALE GENOMIC DNA]</scope>
    <source>
        <strain evidence="4">cv. Fuhuasheng</strain>
        <tissue evidence="3">Leaves</tissue>
    </source>
</reference>
<comment type="caution">
    <text evidence="3">The sequence shown here is derived from an EMBL/GenBank/DDBJ whole genome shotgun (WGS) entry which is preliminary data.</text>
</comment>
<accession>A0A444XGP6</accession>
<protein>
    <recommendedName>
        <fullName evidence="2">SWIM-type domain-containing protein</fullName>
    </recommendedName>
</protein>
<dbReference type="InterPro" id="IPR018289">
    <property type="entry name" value="MULE_transposase_dom"/>
</dbReference>
<name>A0A444XGP6_ARAHY</name>
<keyword evidence="4" id="KW-1185">Reference proteome</keyword>
<dbReference type="PANTHER" id="PTHR47718">
    <property type="entry name" value="OS01G0519700 PROTEIN"/>
    <property type="match status" value="1"/>
</dbReference>
<dbReference type="InterPro" id="IPR004330">
    <property type="entry name" value="FAR1_DNA_bnd_dom"/>
</dbReference>